<dbReference type="Pfam" id="PF00117">
    <property type="entry name" value="GATase"/>
    <property type="match status" value="1"/>
</dbReference>
<keyword evidence="3" id="KW-1185">Reference proteome</keyword>
<comment type="caution">
    <text evidence="2">The sequence shown here is derived from an EMBL/GenBank/DDBJ whole genome shotgun (WGS) entry which is preliminary data.</text>
</comment>
<evidence type="ECO:0000259" key="1">
    <source>
        <dbReference type="Pfam" id="PF00117"/>
    </source>
</evidence>
<dbReference type="InterPro" id="IPR044992">
    <property type="entry name" value="ChyE-like"/>
</dbReference>
<dbReference type="EMBL" id="JASBRG010000002">
    <property type="protein sequence ID" value="MDI3318843.1"/>
    <property type="molecule type" value="Genomic_DNA"/>
</dbReference>
<dbReference type="PANTHER" id="PTHR42695">
    <property type="entry name" value="GLUTAMINE AMIDOTRANSFERASE YLR126C-RELATED"/>
    <property type="match status" value="1"/>
</dbReference>
<keyword evidence="2" id="KW-0378">Hydrolase</keyword>
<dbReference type="PANTHER" id="PTHR42695:SF5">
    <property type="entry name" value="GLUTAMINE AMIDOTRANSFERASE YLR126C-RELATED"/>
    <property type="match status" value="1"/>
</dbReference>
<reference evidence="2 3" key="1">
    <citation type="submission" date="2023-05" db="EMBL/GenBank/DDBJ databases">
        <title>Genome sequence of Pinibacter sp. MAH-24.</title>
        <authorList>
            <person name="Huq M.A."/>
        </authorList>
    </citation>
    <scope>NUCLEOTIDE SEQUENCE [LARGE SCALE GENOMIC DNA]</scope>
    <source>
        <strain evidence="2 3">MAH-24</strain>
    </source>
</reference>
<sequence>MRIHYIQHVPFEEIGYVQEWMAENNIEVSATKIWESATFPSLGDFDGVVIMGGPMGVYEEELYEWLASEKTFIKYAIGSGKKVMGICLGSQLIASVLGANVYPNSDKEIGWFDVSVNSGLNIWLGKDVEVAFTTFHWHGDTFDLPAGCVNHITSAACQNQFFTYGENVAAIQFHPEATPETVVSMVENCSDELEPDKFVQSAAEIKQKATENNFSISHQFLSKVLNRLFLQK</sequence>
<evidence type="ECO:0000313" key="3">
    <source>
        <dbReference type="Proteomes" id="UP001226434"/>
    </source>
</evidence>
<organism evidence="2 3">
    <name type="scientific">Pinibacter soli</name>
    <dbReference type="NCBI Taxonomy" id="3044211"/>
    <lineage>
        <taxon>Bacteria</taxon>
        <taxon>Pseudomonadati</taxon>
        <taxon>Bacteroidota</taxon>
        <taxon>Chitinophagia</taxon>
        <taxon>Chitinophagales</taxon>
        <taxon>Chitinophagaceae</taxon>
        <taxon>Pinibacter</taxon>
    </lineage>
</organism>
<keyword evidence="2" id="KW-0315">Glutamine amidotransferase</keyword>
<dbReference type="RefSeq" id="WP_282332965.1">
    <property type="nucleotide sequence ID" value="NZ_JASBRG010000002.1"/>
</dbReference>
<dbReference type="InterPro" id="IPR017926">
    <property type="entry name" value="GATASE"/>
</dbReference>
<proteinExistence type="predicted"/>
<evidence type="ECO:0000313" key="2">
    <source>
        <dbReference type="EMBL" id="MDI3318843.1"/>
    </source>
</evidence>
<accession>A0ABT6R8F4</accession>
<name>A0ABT6R8F4_9BACT</name>
<dbReference type="CDD" id="cd01741">
    <property type="entry name" value="GATase1_1"/>
    <property type="match status" value="1"/>
</dbReference>
<dbReference type="EC" id="3.4.-.-" evidence="2"/>
<feature type="domain" description="Glutamine amidotransferase" evidence="1">
    <location>
        <begin position="35"/>
        <end position="185"/>
    </location>
</feature>
<dbReference type="PROSITE" id="PS51273">
    <property type="entry name" value="GATASE_TYPE_1"/>
    <property type="match status" value="1"/>
</dbReference>
<dbReference type="GO" id="GO:0016787">
    <property type="term" value="F:hydrolase activity"/>
    <property type="evidence" value="ECO:0007669"/>
    <property type="project" value="UniProtKB-KW"/>
</dbReference>
<gene>
    <name evidence="2" type="ORF">QJ048_03620</name>
</gene>
<dbReference type="SUPFAM" id="SSF52317">
    <property type="entry name" value="Class I glutamine amidotransferase-like"/>
    <property type="match status" value="1"/>
</dbReference>
<dbReference type="Gene3D" id="3.40.50.880">
    <property type="match status" value="1"/>
</dbReference>
<dbReference type="Proteomes" id="UP001226434">
    <property type="component" value="Unassembled WGS sequence"/>
</dbReference>
<dbReference type="InterPro" id="IPR029062">
    <property type="entry name" value="Class_I_gatase-like"/>
</dbReference>
<protein>
    <submittedName>
        <fullName evidence="2">Type 1 glutamine amidotransferase</fullName>
        <ecNumber evidence="2">3.4.-.-</ecNumber>
    </submittedName>
</protein>